<dbReference type="SUPFAM" id="SSF109755">
    <property type="entry name" value="PhoU-like"/>
    <property type="match status" value="1"/>
</dbReference>
<evidence type="ECO:0000259" key="2">
    <source>
        <dbReference type="Pfam" id="PF01895"/>
    </source>
</evidence>
<dbReference type="InterPro" id="IPR038078">
    <property type="entry name" value="PhoU-like_sf"/>
</dbReference>
<evidence type="ECO:0000256" key="1">
    <source>
        <dbReference type="ARBA" id="ARBA00022592"/>
    </source>
</evidence>
<dbReference type="PANTHER" id="PTHR42930:SF3">
    <property type="entry name" value="PHOSPHATE-SPECIFIC TRANSPORT SYSTEM ACCESSORY PROTEIN PHOU"/>
    <property type="match status" value="1"/>
</dbReference>
<comment type="caution">
    <text evidence="3">The sequence shown here is derived from an EMBL/GenBank/DDBJ whole genome shotgun (WGS) entry which is preliminary data.</text>
</comment>
<dbReference type="PANTHER" id="PTHR42930">
    <property type="entry name" value="PHOSPHATE-SPECIFIC TRANSPORT SYSTEM ACCESSORY PROTEIN PHOU"/>
    <property type="match status" value="1"/>
</dbReference>
<dbReference type="Pfam" id="PF01895">
    <property type="entry name" value="PhoU"/>
    <property type="match status" value="2"/>
</dbReference>
<feature type="domain" description="PhoU" evidence="2">
    <location>
        <begin position="18"/>
        <end position="99"/>
    </location>
</feature>
<keyword evidence="1" id="KW-0592">Phosphate transport</keyword>
<dbReference type="InterPro" id="IPR026022">
    <property type="entry name" value="PhoU_dom"/>
</dbReference>
<dbReference type="Gene3D" id="1.20.58.220">
    <property type="entry name" value="Phosphate transport system protein phou homolog 2, domain 2"/>
    <property type="match status" value="1"/>
</dbReference>
<gene>
    <name evidence="3" type="ORF">BC739_003077</name>
</gene>
<dbReference type="InterPro" id="IPR028366">
    <property type="entry name" value="PhoU"/>
</dbReference>
<keyword evidence="1" id="KW-0813">Transport</keyword>
<accession>A0ABR6BG76</accession>
<protein>
    <submittedName>
        <fullName evidence="3">Phosphate transport system protein</fullName>
    </submittedName>
</protein>
<evidence type="ECO:0000313" key="4">
    <source>
        <dbReference type="Proteomes" id="UP000517916"/>
    </source>
</evidence>
<dbReference type="EMBL" id="JACJID010000002">
    <property type="protein sequence ID" value="MBA8925878.1"/>
    <property type="molecule type" value="Genomic_DNA"/>
</dbReference>
<name>A0ABR6BG76_9PSEU</name>
<keyword evidence="4" id="KW-1185">Reference proteome</keyword>
<evidence type="ECO:0000313" key="3">
    <source>
        <dbReference type="EMBL" id="MBA8925878.1"/>
    </source>
</evidence>
<reference evidence="3 4" key="1">
    <citation type="submission" date="2020-08" db="EMBL/GenBank/DDBJ databases">
        <title>Genomic Encyclopedia of Archaeal and Bacterial Type Strains, Phase II (KMG-II): from individual species to whole genera.</title>
        <authorList>
            <person name="Goeker M."/>
        </authorList>
    </citation>
    <scope>NUCLEOTIDE SEQUENCE [LARGE SCALE GENOMIC DNA]</scope>
    <source>
        <strain evidence="3 4">DSM 43850</strain>
    </source>
</reference>
<feature type="domain" description="PhoU" evidence="2">
    <location>
        <begin position="119"/>
        <end position="199"/>
    </location>
</feature>
<sequence>MRKVHHRHLRRLGDELAAMCGLVGEAMQRASQALLDADLVIAEKVIADDAKIVRARAECEEHAHELLSAHTDLRAVFTVLHAADRLEQMGDLALHIARTTRRRHPAPVLPELLRDTFADLGQLAVTLANTTEQVLRTRDPELTDFLDSCDDIMDDLYRAVSTAVTAADWPHGVAAAVDVALLGQCYERFADHAVSLARRTSVLSGGKLAASA</sequence>
<dbReference type="RefSeq" id="WP_025360538.1">
    <property type="nucleotide sequence ID" value="NZ_BAAABQ010000059.1"/>
</dbReference>
<organism evidence="3 4">
    <name type="scientific">Kutzneria viridogrisea</name>
    <dbReference type="NCBI Taxonomy" id="47990"/>
    <lineage>
        <taxon>Bacteria</taxon>
        <taxon>Bacillati</taxon>
        <taxon>Actinomycetota</taxon>
        <taxon>Actinomycetes</taxon>
        <taxon>Pseudonocardiales</taxon>
        <taxon>Pseudonocardiaceae</taxon>
        <taxon>Kutzneria</taxon>
    </lineage>
</organism>
<dbReference type="Proteomes" id="UP000517916">
    <property type="component" value="Unassembled WGS sequence"/>
</dbReference>
<proteinExistence type="predicted"/>